<organism evidence="1 2">
    <name type="scientific">Hydrogenophilus thermoluteolus</name>
    <name type="common">Pseudomonas hydrogenothermophila</name>
    <dbReference type="NCBI Taxonomy" id="297"/>
    <lineage>
        <taxon>Bacteria</taxon>
        <taxon>Pseudomonadati</taxon>
        <taxon>Pseudomonadota</taxon>
        <taxon>Hydrogenophilia</taxon>
        <taxon>Hydrogenophilales</taxon>
        <taxon>Hydrogenophilaceae</taxon>
        <taxon>Hydrogenophilus</taxon>
    </lineage>
</organism>
<evidence type="ECO:0000313" key="1">
    <source>
        <dbReference type="EMBL" id="BBD76347.1"/>
    </source>
</evidence>
<keyword evidence="2" id="KW-1185">Reference proteome</keyword>
<dbReference type="Proteomes" id="UP000262004">
    <property type="component" value="Chromosome"/>
</dbReference>
<dbReference type="Pfam" id="PF06945">
    <property type="entry name" value="DUF1289"/>
    <property type="match status" value="1"/>
</dbReference>
<dbReference type="KEGG" id="htl:HPTL_0077"/>
<dbReference type="RefSeq" id="WP_119334200.1">
    <property type="nucleotide sequence ID" value="NZ_AP018558.1"/>
</dbReference>
<dbReference type="AlphaFoldDB" id="A0A2Z6DV81"/>
<dbReference type="PANTHER" id="PTHR35175">
    <property type="entry name" value="DUF1289 DOMAIN-CONTAINING PROTEIN"/>
    <property type="match status" value="1"/>
</dbReference>
<proteinExistence type="predicted"/>
<dbReference type="OrthoDB" id="9811423at2"/>
<accession>A0A2Z6DV81</accession>
<evidence type="ECO:0008006" key="3">
    <source>
        <dbReference type="Google" id="ProtNLM"/>
    </source>
</evidence>
<name>A0A2Z6DV81_HYDTE</name>
<dbReference type="InterPro" id="IPR010710">
    <property type="entry name" value="DUF1289"/>
</dbReference>
<evidence type="ECO:0000313" key="2">
    <source>
        <dbReference type="Proteomes" id="UP000262004"/>
    </source>
</evidence>
<protein>
    <recommendedName>
        <fullName evidence="3">DUF1289 domain-containing protein</fullName>
    </recommendedName>
</protein>
<sequence>MQSPCIQVCRIDDTTGWCVGCGRTRDEIARWGTASNSEQARIWQQLPERLATLRNRHDAESWGGDAETGCLGLCDPDYDAGVCRSCGRTLS</sequence>
<reference evidence="1 2" key="1">
    <citation type="submission" date="2018-04" db="EMBL/GenBank/DDBJ databases">
        <title>Complete genome sequence of Hydrogenophilus thermoluteolus TH-1.</title>
        <authorList>
            <person name="Arai H."/>
        </authorList>
    </citation>
    <scope>NUCLEOTIDE SEQUENCE [LARGE SCALE GENOMIC DNA]</scope>
    <source>
        <strain evidence="1 2">TH-1</strain>
    </source>
</reference>
<dbReference type="EMBL" id="AP018558">
    <property type="protein sequence ID" value="BBD76347.1"/>
    <property type="molecule type" value="Genomic_DNA"/>
</dbReference>
<dbReference type="PANTHER" id="PTHR35175:SF2">
    <property type="entry name" value="DUF1289 DOMAIN-CONTAINING PROTEIN"/>
    <property type="match status" value="1"/>
</dbReference>
<gene>
    <name evidence="1" type="ORF">HPTL_0077</name>
</gene>